<keyword evidence="3" id="KW-1185">Reference proteome</keyword>
<dbReference type="Proteomes" id="UP000252458">
    <property type="component" value="Unassembled WGS sequence"/>
</dbReference>
<protein>
    <submittedName>
        <fullName evidence="2">Nucleotidyl transferase</fullName>
    </submittedName>
</protein>
<evidence type="ECO:0000313" key="2">
    <source>
        <dbReference type="EMBL" id="RBB41047.1"/>
    </source>
</evidence>
<sequence length="258" mass="28370">MRPHHLRHRRRADLCMNAMLPCLILAGGLGTRLRPVLGDTMPKALASIGGEPFLCWMLRGLRQQGVTEVVLSLGYGSGPIKALVTSRDFGIAISVVEEDEPLGTGGAIVHALKAHRTSDMIVMNGDTWSNLDLRALSAFYRATRPDLVVAATRVDDASRYGTLDFDATSRRLSAFLEKRPTQGYINAGTYVVNARTLLGFALPAKFSFEQDFLGERVDALDIRVFPEVTAFIDIGVPADYRRAQTVIPPMLEIRTREA</sequence>
<dbReference type="Pfam" id="PF00483">
    <property type="entry name" value="NTP_transferase"/>
    <property type="match status" value="1"/>
</dbReference>
<dbReference type="PANTHER" id="PTHR22572">
    <property type="entry name" value="SUGAR-1-PHOSPHATE GUANYL TRANSFERASE"/>
    <property type="match status" value="1"/>
</dbReference>
<feature type="domain" description="Nucleotidyl transferase" evidence="1">
    <location>
        <begin position="23"/>
        <end position="242"/>
    </location>
</feature>
<dbReference type="GO" id="GO:0016740">
    <property type="term" value="F:transferase activity"/>
    <property type="evidence" value="ECO:0007669"/>
    <property type="project" value="UniProtKB-KW"/>
</dbReference>
<reference evidence="2 3" key="1">
    <citation type="submission" date="2018-06" db="EMBL/GenBank/DDBJ databases">
        <title>Draft genome sequence of Burkholderia reimsis strain BE51 isolated from a French agricultural soil.</title>
        <authorList>
            <person name="Esmaeel Q."/>
        </authorList>
    </citation>
    <scope>NUCLEOTIDE SEQUENCE [LARGE SCALE GENOMIC DNA]</scope>
    <source>
        <strain evidence="2 3">BE51</strain>
    </source>
</reference>
<proteinExistence type="predicted"/>
<dbReference type="InterPro" id="IPR029044">
    <property type="entry name" value="Nucleotide-diphossugar_trans"/>
</dbReference>
<dbReference type="EMBL" id="QMFZ01000005">
    <property type="protein sequence ID" value="RBB41047.1"/>
    <property type="molecule type" value="Genomic_DNA"/>
</dbReference>
<dbReference type="InterPro" id="IPR050486">
    <property type="entry name" value="Mannose-1P_guanyltransferase"/>
</dbReference>
<keyword evidence="2" id="KW-0808">Transferase</keyword>
<dbReference type="AlphaFoldDB" id="A0A365QYY8"/>
<organism evidence="2 3">
    <name type="scientific">Burkholderia reimsis</name>
    <dbReference type="NCBI Taxonomy" id="2234132"/>
    <lineage>
        <taxon>Bacteria</taxon>
        <taxon>Pseudomonadati</taxon>
        <taxon>Pseudomonadota</taxon>
        <taxon>Betaproteobacteria</taxon>
        <taxon>Burkholderiales</taxon>
        <taxon>Burkholderiaceae</taxon>
        <taxon>Burkholderia</taxon>
    </lineage>
</organism>
<accession>A0A365QYY8</accession>
<dbReference type="InterPro" id="IPR005835">
    <property type="entry name" value="NTP_transferase_dom"/>
</dbReference>
<name>A0A365QYY8_9BURK</name>
<comment type="caution">
    <text evidence="2">The sequence shown here is derived from an EMBL/GenBank/DDBJ whole genome shotgun (WGS) entry which is preliminary data.</text>
</comment>
<evidence type="ECO:0000313" key="3">
    <source>
        <dbReference type="Proteomes" id="UP000252458"/>
    </source>
</evidence>
<dbReference type="CDD" id="cd06915">
    <property type="entry name" value="NTP_transferase_WcbM_like"/>
    <property type="match status" value="1"/>
</dbReference>
<dbReference type="Gene3D" id="3.90.550.10">
    <property type="entry name" value="Spore Coat Polysaccharide Biosynthesis Protein SpsA, Chain A"/>
    <property type="match status" value="1"/>
</dbReference>
<evidence type="ECO:0000259" key="1">
    <source>
        <dbReference type="Pfam" id="PF00483"/>
    </source>
</evidence>
<gene>
    <name evidence="2" type="ORF">DPV79_08945</name>
</gene>
<dbReference type="SUPFAM" id="SSF53448">
    <property type="entry name" value="Nucleotide-diphospho-sugar transferases"/>
    <property type="match status" value="1"/>
</dbReference>